<gene>
    <name evidence="1" type="ORF">Tco_0703720</name>
</gene>
<evidence type="ECO:0000313" key="2">
    <source>
        <dbReference type="Proteomes" id="UP001151760"/>
    </source>
</evidence>
<dbReference type="EMBL" id="BQNB010009964">
    <property type="protein sequence ID" value="GJS70879.1"/>
    <property type="molecule type" value="Genomic_DNA"/>
</dbReference>
<reference evidence="1" key="2">
    <citation type="submission" date="2022-01" db="EMBL/GenBank/DDBJ databases">
        <authorList>
            <person name="Yamashiro T."/>
            <person name="Shiraishi A."/>
            <person name="Satake H."/>
            <person name="Nakayama K."/>
        </authorList>
    </citation>
    <scope>NUCLEOTIDE SEQUENCE</scope>
</reference>
<proteinExistence type="predicted"/>
<sequence length="140" mass="15219">MLNSKFIMAFNAATAWRTHRCDARSRHRGPGCLAAAQRSVRGIGDKVGVPVDLELVIDYVVVPHPQLALNPQDAQAPDCNRYMIPPALWDQVHYSEERGGPAPTTVGSLLGLGSSDGILTSSWPQSVNRSIGKQWNPAVY</sequence>
<organism evidence="1 2">
    <name type="scientific">Tanacetum coccineum</name>
    <dbReference type="NCBI Taxonomy" id="301880"/>
    <lineage>
        <taxon>Eukaryota</taxon>
        <taxon>Viridiplantae</taxon>
        <taxon>Streptophyta</taxon>
        <taxon>Embryophyta</taxon>
        <taxon>Tracheophyta</taxon>
        <taxon>Spermatophyta</taxon>
        <taxon>Magnoliopsida</taxon>
        <taxon>eudicotyledons</taxon>
        <taxon>Gunneridae</taxon>
        <taxon>Pentapetalae</taxon>
        <taxon>asterids</taxon>
        <taxon>campanulids</taxon>
        <taxon>Asterales</taxon>
        <taxon>Asteraceae</taxon>
        <taxon>Asteroideae</taxon>
        <taxon>Anthemideae</taxon>
        <taxon>Anthemidinae</taxon>
        <taxon>Tanacetum</taxon>
    </lineage>
</organism>
<dbReference type="Proteomes" id="UP001151760">
    <property type="component" value="Unassembled WGS sequence"/>
</dbReference>
<accession>A0ABQ4Y056</accession>
<protein>
    <submittedName>
        <fullName evidence="1">Uncharacterized protein</fullName>
    </submittedName>
</protein>
<name>A0ABQ4Y056_9ASTR</name>
<keyword evidence="2" id="KW-1185">Reference proteome</keyword>
<evidence type="ECO:0000313" key="1">
    <source>
        <dbReference type="EMBL" id="GJS70879.1"/>
    </source>
</evidence>
<comment type="caution">
    <text evidence="1">The sequence shown here is derived from an EMBL/GenBank/DDBJ whole genome shotgun (WGS) entry which is preliminary data.</text>
</comment>
<reference evidence="1" key="1">
    <citation type="journal article" date="2022" name="Int. J. Mol. Sci.">
        <title>Draft Genome of Tanacetum Coccineum: Genomic Comparison of Closely Related Tanacetum-Family Plants.</title>
        <authorList>
            <person name="Yamashiro T."/>
            <person name="Shiraishi A."/>
            <person name="Nakayama K."/>
            <person name="Satake H."/>
        </authorList>
    </citation>
    <scope>NUCLEOTIDE SEQUENCE</scope>
</reference>